<keyword evidence="2" id="KW-1133">Transmembrane helix</keyword>
<keyword evidence="2" id="KW-0472">Membrane</keyword>
<gene>
    <name evidence="3" type="ORF">K458DRAFT_394355</name>
</gene>
<reference evidence="3" key="1">
    <citation type="journal article" date="2020" name="Stud. Mycol.">
        <title>101 Dothideomycetes genomes: a test case for predicting lifestyles and emergence of pathogens.</title>
        <authorList>
            <person name="Haridas S."/>
            <person name="Albert R."/>
            <person name="Binder M."/>
            <person name="Bloem J."/>
            <person name="Labutti K."/>
            <person name="Salamov A."/>
            <person name="Andreopoulos B."/>
            <person name="Baker S."/>
            <person name="Barry K."/>
            <person name="Bills G."/>
            <person name="Bluhm B."/>
            <person name="Cannon C."/>
            <person name="Castanera R."/>
            <person name="Culley D."/>
            <person name="Daum C."/>
            <person name="Ezra D."/>
            <person name="Gonzalez J."/>
            <person name="Henrissat B."/>
            <person name="Kuo A."/>
            <person name="Liang C."/>
            <person name="Lipzen A."/>
            <person name="Lutzoni F."/>
            <person name="Magnuson J."/>
            <person name="Mondo S."/>
            <person name="Nolan M."/>
            <person name="Ohm R."/>
            <person name="Pangilinan J."/>
            <person name="Park H.-J."/>
            <person name="Ramirez L."/>
            <person name="Alfaro M."/>
            <person name="Sun H."/>
            <person name="Tritt A."/>
            <person name="Yoshinaga Y."/>
            <person name="Zwiers L.-H."/>
            <person name="Turgeon B."/>
            <person name="Goodwin S."/>
            <person name="Spatafora J."/>
            <person name="Crous P."/>
            <person name="Grigoriev I."/>
        </authorList>
    </citation>
    <scope>NUCLEOTIDE SEQUENCE</scope>
    <source>
        <strain evidence="3">CBS 122367</strain>
    </source>
</reference>
<feature type="compositionally biased region" description="Pro residues" evidence="1">
    <location>
        <begin position="113"/>
        <end position="124"/>
    </location>
</feature>
<feature type="region of interest" description="Disordered" evidence="1">
    <location>
        <begin position="94"/>
        <end position="128"/>
    </location>
</feature>
<proteinExistence type="predicted"/>
<protein>
    <submittedName>
        <fullName evidence="3">Uncharacterized protein</fullName>
    </submittedName>
</protein>
<evidence type="ECO:0000313" key="4">
    <source>
        <dbReference type="Proteomes" id="UP000799291"/>
    </source>
</evidence>
<sequence>MATIGEPHFNSSGISWEAYKKQDLIFHAVMRVFWFLSFAGLVAVCVTIWKAFRSVFPNAPITVNGIQEAVNGANEASLPSAQGTPAPLVAAINANNQRDSHHHAATPSSAPITPSPIPVTPSPPAVTNSTITQRLRTEENDL</sequence>
<evidence type="ECO:0000256" key="2">
    <source>
        <dbReference type="SAM" id="Phobius"/>
    </source>
</evidence>
<name>A0A6G1IL26_9PLEO</name>
<organism evidence="3 4">
    <name type="scientific">Lentithecium fluviatile CBS 122367</name>
    <dbReference type="NCBI Taxonomy" id="1168545"/>
    <lineage>
        <taxon>Eukaryota</taxon>
        <taxon>Fungi</taxon>
        <taxon>Dikarya</taxon>
        <taxon>Ascomycota</taxon>
        <taxon>Pezizomycotina</taxon>
        <taxon>Dothideomycetes</taxon>
        <taxon>Pleosporomycetidae</taxon>
        <taxon>Pleosporales</taxon>
        <taxon>Massarineae</taxon>
        <taxon>Lentitheciaceae</taxon>
        <taxon>Lentithecium</taxon>
    </lineage>
</organism>
<dbReference type="AlphaFoldDB" id="A0A6G1IL26"/>
<feature type="transmembrane region" description="Helical" evidence="2">
    <location>
        <begin position="32"/>
        <end position="52"/>
    </location>
</feature>
<accession>A0A6G1IL26</accession>
<keyword evidence="2" id="KW-0812">Transmembrane</keyword>
<dbReference type="Proteomes" id="UP000799291">
    <property type="component" value="Unassembled WGS sequence"/>
</dbReference>
<evidence type="ECO:0000313" key="3">
    <source>
        <dbReference type="EMBL" id="KAF2678944.1"/>
    </source>
</evidence>
<dbReference type="EMBL" id="MU005607">
    <property type="protein sequence ID" value="KAF2678944.1"/>
    <property type="molecule type" value="Genomic_DNA"/>
</dbReference>
<evidence type="ECO:0000256" key="1">
    <source>
        <dbReference type="SAM" id="MobiDB-lite"/>
    </source>
</evidence>
<keyword evidence="4" id="KW-1185">Reference proteome</keyword>